<dbReference type="InterPro" id="IPR027417">
    <property type="entry name" value="P-loop_NTPase"/>
</dbReference>
<feature type="transmembrane region" description="Helical" evidence="8">
    <location>
        <begin position="142"/>
        <end position="160"/>
    </location>
</feature>
<dbReference type="Pfam" id="PF00664">
    <property type="entry name" value="ABC_membrane"/>
    <property type="match status" value="1"/>
</dbReference>
<keyword evidence="7 8" id="KW-0472">Membrane</keyword>
<reference evidence="11" key="1">
    <citation type="journal article" date="2014" name="Int. J. Syst. Evol. Microbiol.">
        <title>Complete genome sequence of Corynebacterium casei LMG S-19264T (=DSM 44701T), isolated from a smear-ripened cheese.</title>
        <authorList>
            <consortium name="US DOE Joint Genome Institute (JGI-PGF)"/>
            <person name="Walter F."/>
            <person name="Albersmeier A."/>
            <person name="Kalinowski J."/>
            <person name="Ruckert C."/>
        </authorList>
    </citation>
    <scope>NUCLEOTIDE SEQUENCE</scope>
    <source>
        <strain evidence="11">CGMCC 1.15454</strain>
    </source>
</reference>
<evidence type="ECO:0000259" key="10">
    <source>
        <dbReference type="PROSITE" id="PS50929"/>
    </source>
</evidence>
<dbReference type="PANTHER" id="PTHR43394:SF1">
    <property type="entry name" value="ATP-BINDING CASSETTE SUB-FAMILY B MEMBER 10, MITOCHONDRIAL"/>
    <property type="match status" value="1"/>
</dbReference>
<sequence length="555" mass="62834">MIDFSCAVIVALLELAFPVAVQSFIDKLLPSGDWNLIVLVSIGLLAVYLLSTFLQYIVTYWGHKLGVNIETDMRQQLFNHVQKQSFRFFDNTKTGHIMSRITNDLFDIGELAHHGPEDFFIAIMTFVGAFLLMFNINFQLSVIILIIVPILIWLIAYSNIKMSKAWRKMYHDIADVNARVEDAVSGVRVVQSFTNEKFEMKRFTKNNYSFRKAKVGAYKVMAFVNSNIYMMMRFIVLVVLVFGSWLTFNDKLEMGELVAFVLFANVLFKPIEKISALLELYPKGMAGFKRFTDLLAISPEVVDREGAQNVSFLKGDILFDRVTFGYEKTKAPVLTSLSFAINAGETIAFVGPSGAGKTTICSLIPRFYDVDAGRITIDGIDLRDMTKESLRRQIGIVQQDVFLFTGTLRENIAYGKLDATNEEIEEAARRAHMEEFINELPDGYETQVGERGLKLSGGQKQRIAIARMFLKNPPILILDEATSALDTETEMIIQQALTELAKDRTTLIIAHRLATIKNADRIMVVTKNGIEEEGNHEELLKREGIFAHLHRVQMQ</sequence>
<evidence type="ECO:0000256" key="1">
    <source>
        <dbReference type="ARBA" id="ARBA00004651"/>
    </source>
</evidence>
<dbReference type="EMBL" id="BMJD01000019">
    <property type="protein sequence ID" value="GGB45969.1"/>
    <property type="molecule type" value="Genomic_DNA"/>
</dbReference>
<feature type="transmembrane region" description="Helical" evidence="8">
    <location>
        <begin position="119"/>
        <end position="136"/>
    </location>
</feature>
<evidence type="ECO:0000256" key="3">
    <source>
        <dbReference type="ARBA" id="ARBA00022692"/>
    </source>
</evidence>
<feature type="domain" description="ABC transporter" evidence="9">
    <location>
        <begin position="317"/>
        <end position="552"/>
    </location>
</feature>
<dbReference type="GO" id="GO:0015421">
    <property type="term" value="F:ABC-type oligopeptide transporter activity"/>
    <property type="evidence" value="ECO:0007669"/>
    <property type="project" value="TreeGrafter"/>
</dbReference>
<dbReference type="PROSITE" id="PS50893">
    <property type="entry name" value="ABC_TRANSPORTER_2"/>
    <property type="match status" value="1"/>
</dbReference>
<evidence type="ECO:0000256" key="4">
    <source>
        <dbReference type="ARBA" id="ARBA00022741"/>
    </source>
</evidence>
<evidence type="ECO:0000313" key="12">
    <source>
        <dbReference type="Proteomes" id="UP000621492"/>
    </source>
</evidence>
<evidence type="ECO:0000259" key="9">
    <source>
        <dbReference type="PROSITE" id="PS50893"/>
    </source>
</evidence>
<dbReference type="PROSITE" id="PS50929">
    <property type="entry name" value="ABC_TM1F"/>
    <property type="match status" value="1"/>
</dbReference>
<dbReference type="GO" id="GO:0016887">
    <property type="term" value="F:ATP hydrolysis activity"/>
    <property type="evidence" value="ECO:0007669"/>
    <property type="project" value="InterPro"/>
</dbReference>
<dbReference type="Gene3D" id="1.20.1560.10">
    <property type="entry name" value="ABC transporter type 1, transmembrane domain"/>
    <property type="match status" value="1"/>
</dbReference>
<dbReference type="FunFam" id="3.40.50.300:FF:000218">
    <property type="entry name" value="Multidrug ABC transporter ATP-binding protein"/>
    <property type="match status" value="1"/>
</dbReference>
<dbReference type="InterPro" id="IPR039421">
    <property type="entry name" value="Type_1_exporter"/>
</dbReference>
<evidence type="ECO:0000256" key="6">
    <source>
        <dbReference type="ARBA" id="ARBA00022989"/>
    </source>
</evidence>
<dbReference type="GO" id="GO:0005886">
    <property type="term" value="C:plasma membrane"/>
    <property type="evidence" value="ECO:0007669"/>
    <property type="project" value="UniProtKB-SubCell"/>
</dbReference>
<dbReference type="SUPFAM" id="SSF90123">
    <property type="entry name" value="ABC transporter transmembrane region"/>
    <property type="match status" value="1"/>
</dbReference>
<dbReference type="PANTHER" id="PTHR43394">
    <property type="entry name" value="ATP-DEPENDENT PERMEASE MDL1, MITOCHONDRIAL"/>
    <property type="match status" value="1"/>
</dbReference>
<evidence type="ECO:0000256" key="7">
    <source>
        <dbReference type="ARBA" id="ARBA00023136"/>
    </source>
</evidence>
<dbReference type="PROSITE" id="PS00211">
    <property type="entry name" value="ABC_TRANSPORTER_1"/>
    <property type="match status" value="1"/>
</dbReference>
<dbReference type="Gene3D" id="3.40.50.300">
    <property type="entry name" value="P-loop containing nucleotide triphosphate hydrolases"/>
    <property type="match status" value="1"/>
</dbReference>
<evidence type="ECO:0000256" key="8">
    <source>
        <dbReference type="SAM" id="Phobius"/>
    </source>
</evidence>
<dbReference type="CDD" id="cd03251">
    <property type="entry name" value="ABCC_MsbA"/>
    <property type="match status" value="1"/>
</dbReference>
<dbReference type="Pfam" id="PF00005">
    <property type="entry name" value="ABC_tran"/>
    <property type="match status" value="1"/>
</dbReference>
<comment type="caution">
    <text evidence="11">The sequence shown here is derived from an EMBL/GenBank/DDBJ whole genome shotgun (WGS) entry which is preliminary data.</text>
</comment>
<protein>
    <submittedName>
        <fullName evidence="11">Multidrug ABC transporter ATP-binding protein</fullName>
    </submittedName>
</protein>
<keyword evidence="3 8" id="KW-0812">Transmembrane</keyword>
<feature type="transmembrane region" description="Helical" evidence="8">
    <location>
        <begin position="34"/>
        <end position="58"/>
    </location>
</feature>
<keyword evidence="5 11" id="KW-0067">ATP-binding</keyword>
<dbReference type="InterPro" id="IPR036640">
    <property type="entry name" value="ABC1_TM_sf"/>
</dbReference>
<dbReference type="Proteomes" id="UP000621492">
    <property type="component" value="Unassembled WGS sequence"/>
</dbReference>
<gene>
    <name evidence="11" type="ORF">GCM10011409_24400</name>
</gene>
<dbReference type="InterPro" id="IPR017871">
    <property type="entry name" value="ABC_transporter-like_CS"/>
</dbReference>
<dbReference type="InterPro" id="IPR011527">
    <property type="entry name" value="ABC1_TM_dom"/>
</dbReference>
<proteinExistence type="inferred from homology"/>
<evidence type="ECO:0000256" key="2">
    <source>
        <dbReference type="ARBA" id="ARBA00005417"/>
    </source>
</evidence>
<dbReference type="InterPro" id="IPR003439">
    <property type="entry name" value="ABC_transporter-like_ATP-bd"/>
</dbReference>
<keyword evidence="12" id="KW-1185">Reference proteome</keyword>
<dbReference type="InterPro" id="IPR003593">
    <property type="entry name" value="AAA+_ATPase"/>
</dbReference>
<name>A0A9W5TYC7_9BACI</name>
<feature type="domain" description="ABC transmembrane type-1" evidence="10">
    <location>
        <begin position="1"/>
        <end position="283"/>
    </location>
</feature>
<keyword evidence="4" id="KW-0547">Nucleotide-binding</keyword>
<dbReference type="GO" id="GO:0005524">
    <property type="term" value="F:ATP binding"/>
    <property type="evidence" value="ECO:0007669"/>
    <property type="project" value="UniProtKB-KW"/>
</dbReference>
<dbReference type="SUPFAM" id="SSF52540">
    <property type="entry name" value="P-loop containing nucleoside triphosphate hydrolases"/>
    <property type="match status" value="1"/>
</dbReference>
<feature type="transmembrane region" description="Helical" evidence="8">
    <location>
        <begin position="228"/>
        <end position="248"/>
    </location>
</feature>
<keyword evidence="6 8" id="KW-1133">Transmembrane helix</keyword>
<dbReference type="SMART" id="SM00382">
    <property type="entry name" value="AAA"/>
    <property type="match status" value="1"/>
</dbReference>
<comment type="subcellular location">
    <subcellularLocation>
        <location evidence="1">Cell membrane</location>
        <topology evidence="1">Multi-pass membrane protein</topology>
    </subcellularLocation>
</comment>
<dbReference type="AlphaFoldDB" id="A0A9W5TYC7"/>
<comment type="similarity">
    <text evidence="2">Belongs to the ABC transporter superfamily.</text>
</comment>
<reference evidence="11" key="2">
    <citation type="submission" date="2020-09" db="EMBL/GenBank/DDBJ databases">
        <authorList>
            <person name="Sun Q."/>
            <person name="Zhou Y."/>
        </authorList>
    </citation>
    <scope>NUCLEOTIDE SEQUENCE</scope>
    <source>
        <strain evidence="11">CGMCC 1.15454</strain>
    </source>
</reference>
<evidence type="ECO:0000313" key="11">
    <source>
        <dbReference type="EMBL" id="GGB45969.1"/>
    </source>
</evidence>
<evidence type="ECO:0000256" key="5">
    <source>
        <dbReference type="ARBA" id="ARBA00022840"/>
    </source>
</evidence>
<dbReference type="CDD" id="cd18549">
    <property type="entry name" value="ABC_6TM_YwjA_like"/>
    <property type="match status" value="1"/>
</dbReference>
<organism evidence="11 12">
    <name type="scientific">Lentibacillus populi</name>
    <dbReference type="NCBI Taxonomy" id="1827502"/>
    <lineage>
        <taxon>Bacteria</taxon>
        <taxon>Bacillati</taxon>
        <taxon>Bacillota</taxon>
        <taxon>Bacilli</taxon>
        <taxon>Bacillales</taxon>
        <taxon>Bacillaceae</taxon>
        <taxon>Lentibacillus</taxon>
    </lineage>
</organism>
<accession>A0A9W5TYC7</accession>